<accession>A0A836HKG3</accession>
<keyword evidence="3" id="KW-0732">Signal</keyword>
<name>A0A836HKG3_9TRYP</name>
<dbReference type="GeneID" id="92360628"/>
<feature type="transmembrane region" description="Helical" evidence="2">
    <location>
        <begin position="327"/>
        <end position="356"/>
    </location>
</feature>
<sequence length="424" mass="44561">MLQTVVFGRLYARAGLLLLLLSLLAETLFPLGAPGVAPVYAAPSLAMEVPPRGSTFFRQRLPSHTKTTPIGSSVVKALAVGLSSSTGSNARKVINGTSMEVTPMLFKHKYALMPGIVVSPAEAAGKTNDNLFLRTEAALNNVGKPLQLEDVRKLLSKSVQPVTSLSEGANSKNSNQTELVGGVTYYVTLLFCGSPSSWSTALTTNRSSISSTIMHSVEAQTSSVRIVCTASVDFLLVLLADSSFKTIGDGSGGLLVGLTVNCSRTDFMRGRFLNEDEFASSLLLLNTTNITAALQNASGTVAVAVLCQTLVRSTGDLFVCDGACKGMIAMGCILAVLITICIAATLISICCLWHFVRTGGENATLQPVLVGPLGCKTADTRALTTSDTTVRSMEVSNHVSLEPSPSTVPYGGDSRSEHFDVQAT</sequence>
<feature type="chain" id="PRO_5032520765" description="Membrane-associated protein" evidence="3">
    <location>
        <begin position="28"/>
        <end position="424"/>
    </location>
</feature>
<dbReference type="KEGG" id="loi:92360628"/>
<evidence type="ECO:0000256" key="1">
    <source>
        <dbReference type="SAM" id="MobiDB-lite"/>
    </source>
</evidence>
<feature type="region of interest" description="Disordered" evidence="1">
    <location>
        <begin position="394"/>
        <end position="424"/>
    </location>
</feature>
<keyword evidence="5" id="KW-1185">Reference proteome</keyword>
<dbReference type="RefSeq" id="XP_067063141.1">
    <property type="nucleotide sequence ID" value="XM_067206694.1"/>
</dbReference>
<gene>
    <name evidence="4" type="ORF">LSCM4_04713</name>
</gene>
<evidence type="ECO:0000313" key="5">
    <source>
        <dbReference type="Proteomes" id="UP000674143"/>
    </source>
</evidence>
<proteinExistence type="predicted"/>
<dbReference type="EMBL" id="JAFHLR010000023">
    <property type="protein sequence ID" value="KAG5478480.1"/>
    <property type="molecule type" value="Genomic_DNA"/>
</dbReference>
<comment type="caution">
    <text evidence="4">The sequence shown here is derived from an EMBL/GenBank/DDBJ whole genome shotgun (WGS) entry which is preliminary data.</text>
</comment>
<keyword evidence="2" id="KW-1133">Transmembrane helix</keyword>
<reference evidence="5" key="1">
    <citation type="journal article" date="2021" name="Microbiol. Resour. Announc.">
        <title>LGAAP: Leishmaniinae Genome Assembly and Annotation Pipeline.</title>
        <authorList>
            <person name="Almutairi H."/>
            <person name="Urbaniak M.D."/>
            <person name="Bates M.D."/>
            <person name="Jariyapan N."/>
            <person name="Kwakye-Nuako G."/>
            <person name="Thomaz-Soccol V."/>
            <person name="Al-Salem W.S."/>
            <person name="Dillon R.J."/>
            <person name="Bates P.A."/>
            <person name="Gatherer D."/>
        </authorList>
    </citation>
    <scope>NUCLEOTIDE SEQUENCE [LARGE SCALE GENOMIC DNA]</scope>
</reference>
<evidence type="ECO:0008006" key="6">
    <source>
        <dbReference type="Google" id="ProtNLM"/>
    </source>
</evidence>
<dbReference type="Proteomes" id="UP000674143">
    <property type="component" value="Unassembled WGS sequence"/>
</dbReference>
<protein>
    <recommendedName>
        <fullName evidence="6">Membrane-associated protein</fullName>
    </recommendedName>
</protein>
<feature type="compositionally biased region" description="Polar residues" evidence="1">
    <location>
        <begin position="394"/>
        <end position="407"/>
    </location>
</feature>
<reference evidence="5" key="2">
    <citation type="journal article" date="2021" name="Sci. Data">
        <title>Chromosome-scale genome sequencing, assembly and annotation of six genomes from subfamily Leishmaniinae.</title>
        <authorList>
            <person name="Almutairi H."/>
            <person name="Urbaniak M.D."/>
            <person name="Bates M.D."/>
            <person name="Jariyapan N."/>
            <person name="Kwakye-Nuako G."/>
            <person name="Thomaz Soccol V."/>
            <person name="Al-Salem W.S."/>
            <person name="Dillon R.J."/>
            <person name="Bates P.A."/>
            <person name="Gatherer D."/>
        </authorList>
    </citation>
    <scope>NUCLEOTIDE SEQUENCE [LARGE SCALE GENOMIC DNA]</scope>
</reference>
<keyword evidence="2" id="KW-0812">Transmembrane</keyword>
<dbReference type="AlphaFoldDB" id="A0A836HKG3"/>
<evidence type="ECO:0000256" key="3">
    <source>
        <dbReference type="SAM" id="SignalP"/>
    </source>
</evidence>
<organism evidence="4 5">
    <name type="scientific">Leishmania orientalis</name>
    <dbReference type="NCBI Taxonomy" id="2249476"/>
    <lineage>
        <taxon>Eukaryota</taxon>
        <taxon>Discoba</taxon>
        <taxon>Euglenozoa</taxon>
        <taxon>Kinetoplastea</taxon>
        <taxon>Metakinetoplastina</taxon>
        <taxon>Trypanosomatida</taxon>
        <taxon>Trypanosomatidae</taxon>
        <taxon>Leishmaniinae</taxon>
        <taxon>Leishmania</taxon>
    </lineage>
</organism>
<keyword evidence="2" id="KW-0472">Membrane</keyword>
<feature type="compositionally biased region" description="Basic and acidic residues" evidence="1">
    <location>
        <begin position="414"/>
        <end position="424"/>
    </location>
</feature>
<evidence type="ECO:0000256" key="2">
    <source>
        <dbReference type="SAM" id="Phobius"/>
    </source>
</evidence>
<feature type="signal peptide" evidence="3">
    <location>
        <begin position="1"/>
        <end position="27"/>
    </location>
</feature>
<evidence type="ECO:0000313" key="4">
    <source>
        <dbReference type="EMBL" id="KAG5478480.1"/>
    </source>
</evidence>